<accession>A0ABV0QWZ9</accession>
<dbReference type="InterPro" id="IPR002172">
    <property type="entry name" value="LDrepeatLR_classA_rpt"/>
</dbReference>
<dbReference type="InterPro" id="IPR036055">
    <property type="entry name" value="LDL_receptor-like_sf"/>
</dbReference>
<keyword evidence="3" id="KW-0812">Transmembrane</keyword>
<proteinExistence type="predicted"/>
<organism evidence="4 5">
    <name type="scientific">Xenoophorus captivus</name>
    <dbReference type="NCBI Taxonomy" id="1517983"/>
    <lineage>
        <taxon>Eukaryota</taxon>
        <taxon>Metazoa</taxon>
        <taxon>Chordata</taxon>
        <taxon>Craniata</taxon>
        <taxon>Vertebrata</taxon>
        <taxon>Euteleostomi</taxon>
        <taxon>Actinopterygii</taxon>
        <taxon>Neopterygii</taxon>
        <taxon>Teleostei</taxon>
        <taxon>Neoteleostei</taxon>
        <taxon>Acanthomorphata</taxon>
        <taxon>Ovalentaria</taxon>
        <taxon>Atherinomorphae</taxon>
        <taxon>Cyprinodontiformes</taxon>
        <taxon>Goodeidae</taxon>
        <taxon>Xenoophorus</taxon>
    </lineage>
</organism>
<reference evidence="4 5" key="1">
    <citation type="submission" date="2021-06" db="EMBL/GenBank/DDBJ databases">
        <authorList>
            <person name="Palmer J.M."/>
        </authorList>
    </citation>
    <scope>NUCLEOTIDE SEQUENCE [LARGE SCALE GENOMIC DNA]</scope>
    <source>
        <strain evidence="4 5">XC_2019</strain>
        <tissue evidence="4">Muscle</tissue>
    </source>
</reference>
<dbReference type="CDD" id="cd00112">
    <property type="entry name" value="LDLa"/>
    <property type="match status" value="1"/>
</dbReference>
<comment type="caution">
    <text evidence="4">The sequence shown here is derived from an EMBL/GenBank/DDBJ whole genome shotgun (WGS) entry which is preliminary data.</text>
</comment>
<dbReference type="Proteomes" id="UP001434883">
    <property type="component" value="Unassembled WGS sequence"/>
</dbReference>
<keyword evidence="5" id="KW-1185">Reference proteome</keyword>
<dbReference type="EMBL" id="JAHRIN010025985">
    <property type="protein sequence ID" value="MEQ2200380.1"/>
    <property type="molecule type" value="Genomic_DNA"/>
</dbReference>
<dbReference type="PROSITE" id="PS50068">
    <property type="entry name" value="LDLRA_2"/>
    <property type="match status" value="1"/>
</dbReference>
<keyword evidence="3" id="KW-0472">Membrane</keyword>
<keyword evidence="4" id="KW-0675">Receptor</keyword>
<dbReference type="SUPFAM" id="SSF57424">
    <property type="entry name" value="LDL receptor-like module"/>
    <property type="match status" value="1"/>
</dbReference>
<feature type="disulfide bond" evidence="2">
    <location>
        <begin position="8"/>
        <end position="23"/>
    </location>
</feature>
<evidence type="ECO:0000313" key="4">
    <source>
        <dbReference type="EMBL" id="MEQ2200380.1"/>
    </source>
</evidence>
<evidence type="ECO:0000256" key="3">
    <source>
        <dbReference type="SAM" id="Phobius"/>
    </source>
</evidence>
<feature type="non-terminal residue" evidence="4">
    <location>
        <position position="1"/>
    </location>
</feature>
<keyword evidence="4" id="KW-0449">Lipoprotein</keyword>
<gene>
    <name evidence="4" type="primary">LRP10</name>
    <name evidence="4" type="ORF">XENOCAPTIV_028455</name>
</gene>
<evidence type="ECO:0000256" key="1">
    <source>
        <dbReference type="ARBA" id="ARBA00023157"/>
    </source>
</evidence>
<comment type="caution">
    <text evidence="2">Lacks conserved residue(s) required for the propagation of feature annotation.</text>
</comment>
<dbReference type="Pfam" id="PF00057">
    <property type="entry name" value="Ldl_recept_a"/>
    <property type="match status" value="1"/>
</dbReference>
<evidence type="ECO:0000313" key="5">
    <source>
        <dbReference type="Proteomes" id="UP001434883"/>
    </source>
</evidence>
<name>A0ABV0QWZ9_9TELE</name>
<dbReference type="Gene3D" id="4.10.1220.10">
    <property type="entry name" value="EGF-type module"/>
    <property type="match status" value="1"/>
</dbReference>
<sequence>CVFESWRCDGQVDCKDGTDELNCTVMLPRKVITAATVGSLICGLLLVIAMGCTCKLYSLRTREYSMFAPISRMEAELIQQQAPPSYGQLIAQGIIPPVEDFPTENPNEVREQHTTPDSSFQVIYFS</sequence>
<keyword evidence="3" id="KW-1133">Transmembrane helix</keyword>
<protein>
    <submittedName>
        <fullName evidence="4">Low-density lipoprotein receptor- protein 10</fullName>
    </submittedName>
</protein>
<evidence type="ECO:0000256" key="2">
    <source>
        <dbReference type="PROSITE-ProRule" id="PRU00124"/>
    </source>
</evidence>
<keyword evidence="1 2" id="KW-1015">Disulfide bond</keyword>
<feature type="transmembrane region" description="Helical" evidence="3">
    <location>
        <begin position="31"/>
        <end position="57"/>
    </location>
</feature>